<dbReference type="InterPro" id="IPR050592">
    <property type="entry name" value="GDSL_lipolytic_enzyme"/>
</dbReference>
<dbReference type="InterPro" id="IPR035669">
    <property type="entry name" value="SGNH_plant_lipase-like"/>
</dbReference>
<feature type="signal peptide" evidence="2">
    <location>
        <begin position="1"/>
        <end position="23"/>
    </location>
</feature>
<evidence type="ECO:0000313" key="3">
    <source>
        <dbReference type="Proteomes" id="UP000515123"/>
    </source>
</evidence>
<dbReference type="RefSeq" id="XP_020081847.1">
    <property type="nucleotide sequence ID" value="XM_020226258.1"/>
</dbReference>
<comment type="similarity">
    <text evidence="1">Belongs to the 'GDSL' lipolytic enzyme family.</text>
</comment>
<dbReference type="Gene3D" id="3.40.50.1110">
    <property type="entry name" value="SGNH hydrolase"/>
    <property type="match status" value="1"/>
</dbReference>
<dbReference type="InterPro" id="IPR036514">
    <property type="entry name" value="SGNH_hydro_sf"/>
</dbReference>
<dbReference type="GeneID" id="109705524"/>
<dbReference type="PANTHER" id="PTHR45642">
    <property type="entry name" value="GDSL ESTERASE/LIPASE EXL3"/>
    <property type="match status" value="1"/>
</dbReference>
<proteinExistence type="inferred from homology"/>
<dbReference type="AlphaFoldDB" id="A0A6P5EEZ2"/>
<feature type="chain" id="PRO_5044647978" evidence="2">
    <location>
        <begin position="24"/>
        <end position="351"/>
    </location>
</feature>
<reference evidence="4 5" key="2">
    <citation type="submission" date="2025-04" db="UniProtKB">
        <authorList>
            <consortium name="RefSeq"/>
        </authorList>
    </citation>
    <scope>IDENTIFICATION</scope>
    <source>
        <tissue evidence="4 5">Leaf</tissue>
    </source>
</reference>
<reference evidence="3" key="1">
    <citation type="journal article" date="2015" name="Nat. Genet.">
        <title>The pineapple genome and the evolution of CAM photosynthesis.</title>
        <authorList>
            <person name="Ming R."/>
            <person name="VanBuren R."/>
            <person name="Wai C.M."/>
            <person name="Tang H."/>
            <person name="Schatz M.C."/>
            <person name="Bowers J.E."/>
            <person name="Lyons E."/>
            <person name="Wang M.L."/>
            <person name="Chen J."/>
            <person name="Biggers E."/>
            <person name="Zhang J."/>
            <person name="Huang L."/>
            <person name="Zhang L."/>
            <person name="Miao W."/>
            <person name="Zhang J."/>
            <person name="Ye Z."/>
            <person name="Miao C."/>
            <person name="Lin Z."/>
            <person name="Wang H."/>
            <person name="Zhou H."/>
            <person name="Yim W.C."/>
            <person name="Priest H.D."/>
            <person name="Zheng C."/>
            <person name="Woodhouse M."/>
            <person name="Edger P.P."/>
            <person name="Guyot R."/>
            <person name="Guo H.B."/>
            <person name="Guo H."/>
            <person name="Zheng G."/>
            <person name="Singh R."/>
            <person name="Sharma A."/>
            <person name="Min X."/>
            <person name="Zheng Y."/>
            <person name="Lee H."/>
            <person name="Gurtowski J."/>
            <person name="Sedlazeck F.J."/>
            <person name="Harkess A."/>
            <person name="McKain M.R."/>
            <person name="Liao Z."/>
            <person name="Fang J."/>
            <person name="Liu J."/>
            <person name="Zhang X."/>
            <person name="Zhang Q."/>
            <person name="Hu W."/>
            <person name="Qin Y."/>
            <person name="Wang K."/>
            <person name="Chen L.Y."/>
            <person name="Shirley N."/>
            <person name="Lin Y.R."/>
            <person name="Liu L.Y."/>
            <person name="Hernandez A.G."/>
            <person name="Wright C.L."/>
            <person name="Bulone V."/>
            <person name="Tuskan G.A."/>
            <person name="Heath K."/>
            <person name="Zee F."/>
            <person name="Moore P.H."/>
            <person name="Sunkar R."/>
            <person name="Leebens-Mack J.H."/>
            <person name="Mockler T."/>
            <person name="Bennetzen J.L."/>
            <person name="Freeling M."/>
            <person name="Sankoff D."/>
            <person name="Paterson A.H."/>
            <person name="Zhu X."/>
            <person name="Yang X."/>
            <person name="Smith J.A."/>
            <person name="Cushman J.C."/>
            <person name="Paull R.E."/>
            <person name="Yu Q."/>
        </authorList>
    </citation>
    <scope>NUCLEOTIDE SEQUENCE [LARGE SCALE GENOMIC DNA]</scope>
    <source>
        <strain evidence="3">cv. F153</strain>
    </source>
</reference>
<sequence length="351" mass="39170">MPVQYLQWLLYLQLLLYCAVLKAGKVPSIIVFGDSTVDAGNNDYILTLAKSNFKPYGRDLDGGKPTGRFCNGRLATDFISEAFGLPPLVPAYLDPAYNIQQFASGVCFASAATGYDNATANVLSVIPLWKQLEYFKEYVGKLKSFQGEAKAQETLINALYVMSLGTNDFIENYFTLPDGRSSQFTVPEYEDFLLALSEGFVRDIYQLGARKLDLTGLPPMGCLPLERVTNRAAPGDCNKEYNKVAREFDMKLLGLVHKLNAELDGMEIVYGNVYDLLDDVVRNPASYGFENAVTGCCGTGLFEVSYICNKKTPITCDDANRYVFWDALHPTERMNHLISNYLMNTTLYVFL</sequence>
<evidence type="ECO:0000256" key="2">
    <source>
        <dbReference type="SAM" id="SignalP"/>
    </source>
</evidence>
<name>A0A6P5EEZ2_ANACO</name>
<dbReference type="FunFam" id="3.40.50.1110:FF:000003">
    <property type="entry name" value="GDSL esterase/lipase APG"/>
    <property type="match status" value="1"/>
</dbReference>
<dbReference type="Pfam" id="PF00657">
    <property type="entry name" value="Lipase_GDSL"/>
    <property type="match status" value="1"/>
</dbReference>
<accession>A0A6P5EEZ2</accession>
<dbReference type="SUPFAM" id="SSF52266">
    <property type="entry name" value="SGNH hydrolase"/>
    <property type="match status" value="1"/>
</dbReference>
<dbReference type="RefSeq" id="XP_020081846.1">
    <property type="nucleotide sequence ID" value="XM_020226257.1"/>
</dbReference>
<dbReference type="CDD" id="cd01837">
    <property type="entry name" value="SGNH_plant_lipase_like"/>
    <property type="match status" value="1"/>
</dbReference>
<evidence type="ECO:0000256" key="1">
    <source>
        <dbReference type="ARBA" id="ARBA00008668"/>
    </source>
</evidence>
<dbReference type="Proteomes" id="UP000515123">
    <property type="component" value="Unplaced"/>
</dbReference>
<keyword evidence="3" id="KW-1185">Reference proteome</keyword>
<protein>
    <submittedName>
        <fullName evidence="4 5">GDSL esterase/lipase At2g04570-like</fullName>
    </submittedName>
</protein>
<keyword evidence="2" id="KW-0732">Signal</keyword>
<gene>
    <name evidence="4 5" type="primary">LOC109705524</name>
</gene>
<dbReference type="GO" id="GO:0016788">
    <property type="term" value="F:hydrolase activity, acting on ester bonds"/>
    <property type="evidence" value="ECO:0007669"/>
    <property type="project" value="InterPro"/>
</dbReference>
<dbReference type="PANTHER" id="PTHR45642:SF12">
    <property type="entry name" value="OS09G0132900 PROTEIN"/>
    <property type="match status" value="1"/>
</dbReference>
<organism evidence="5">
    <name type="scientific">Ananas comosus</name>
    <name type="common">Pineapple</name>
    <name type="synonym">Ananas ananas</name>
    <dbReference type="NCBI Taxonomy" id="4615"/>
    <lineage>
        <taxon>Eukaryota</taxon>
        <taxon>Viridiplantae</taxon>
        <taxon>Streptophyta</taxon>
        <taxon>Embryophyta</taxon>
        <taxon>Tracheophyta</taxon>
        <taxon>Spermatophyta</taxon>
        <taxon>Magnoliopsida</taxon>
        <taxon>Liliopsida</taxon>
        <taxon>Poales</taxon>
        <taxon>Bromeliaceae</taxon>
        <taxon>Bromelioideae</taxon>
        <taxon>Ananas</taxon>
    </lineage>
</organism>
<evidence type="ECO:0000313" key="5">
    <source>
        <dbReference type="RefSeq" id="XP_020081847.1"/>
    </source>
</evidence>
<dbReference type="OrthoDB" id="1600564at2759"/>
<evidence type="ECO:0000313" key="4">
    <source>
        <dbReference type="RefSeq" id="XP_020081846.1"/>
    </source>
</evidence>
<dbReference type="InterPro" id="IPR001087">
    <property type="entry name" value="GDSL"/>
</dbReference>